<gene>
    <name evidence="1" type="ORF">MNBD_CHLOROFLEXI01-5228</name>
</gene>
<reference evidence="1" key="1">
    <citation type="submission" date="2018-06" db="EMBL/GenBank/DDBJ databases">
        <authorList>
            <person name="Zhirakovskaya E."/>
        </authorList>
    </citation>
    <scope>NUCLEOTIDE SEQUENCE</scope>
</reference>
<sequence>MRHLIKSPAGFLLILWLTALACTIPGTGSEAPAATPTPDGDSTVFSNIPYTVSLESGDIVPGSQLQYVGKTGDLFNVKIDGVPTQKRTADSFFWSGIVAPGVFVNYNLRVAPDIFGPFTVAGPVEVTVLKPMPAPLNTNILPDWPDAIQYNNIGLLRNVPTGEVIAGTTLVFEGVSKQGEVESVQLSGLSGHPLFASGDSITWVGTLRDNVAIRYTFRVVSFSENSLQLAGTAELLVNP</sequence>
<evidence type="ECO:0000313" key="1">
    <source>
        <dbReference type="EMBL" id="VAW43506.1"/>
    </source>
</evidence>
<protein>
    <submittedName>
        <fullName evidence="1">Uncharacterized protein</fullName>
    </submittedName>
</protein>
<organism evidence="1">
    <name type="scientific">hydrothermal vent metagenome</name>
    <dbReference type="NCBI Taxonomy" id="652676"/>
    <lineage>
        <taxon>unclassified sequences</taxon>
        <taxon>metagenomes</taxon>
        <taxon>ecological metagenomes</taxon>
    </lineage>
</organism>
<dbReference type="EMBL" id="UOEU01001097">
    <property type="protein sequence ID" value="VAW43506.1"/>
    <property type="molecule type" value="Genomic_DNA"/>
</dbReference>
<dbReference type="PROSITE" id="PS51257">
    <property type="entry name" value="PROKAR_LIPOPROTEIN"/>
    <property type="match status" value="1"/>
</dbReference>
<accession>A0A3B0WGB4</accession>
<proteinExistence type="predicted"/>
<name>A0A3B0WGB4_9ZZZZ</name>
<dbReference type="AlphaFoldDB" id="A0A3B0WGB4"/>